<feature type="transmembrane region" description="Helical" evidence="5">
    <location>
        <begin position="492"/>
        <end position="509"/>
    </location>
</feature>
<evidence type="ECO:0000256" key="3">
    <source>
        <dbReference type="ARBA" id="ARBA00022989"/>
    </source>
</evidence>
<evidence type="ECO:0000256" key="4">
    <source>
        <dbReference type="ARBA" id="ARBA00023136"/>
    </source>
</evidence>
<feature type="transmembrane region" description="Helical" evidence="5">
    <location>
        <begin position="402"/>
        <end position="421"/>
    </location>
</feature>
<dbReference type="Gene3D" id="1.20.1250.20">
    <property type="entry name" value="MFS general substrate transporter like domains"/>
    <property type="match status" value="1"/>
</dbReference>
<dbReference type="SUPFAM" id="SSF103473">
    <property type="entry name" value="MFS general substrate transporter"/>
    <property type="match status" value="1"/>
</dbReference>
<keyword evidence="2 5" id="KW-0812">Transmembrane</keyword>
<feature type="transmembrane region" description="Helical" evidence="5">
    <location>
        <begin position="132"/>
        <end position="153"/>
    </location>
</feature>
<feature type="transmembrane region" description="Helical" evidence="5">
    <location>
        <begin position="427"/>
        <end position="449"/>
    </location>
</feature>
<protein>
    <recommendedName>
        <fullName evidence="6">Major facilitator superfamily (MFS) profile domain-containing protein</fullName>
    </recommendedName>
</protein>
<feature type="transmembrane region" description="Helical" evidence="5">
    <location>
        <begin position="218"/>
        <end position="241"/>
    </location>
</feature>
<keyword evidence="4 5" id="KW-0472">Membrane</keyword>
<keyword evidence="8" id="KW-1185">Reference proteome</keyword>
<accession>A0ABP1QZN7</accession>
<keyword evidence="3 5" id="KW-1133">Transmembrane helix</keyword>
<evidence type="ECO:0000256" key="5">
    <source>
        <dbReference type="SAM" id="Phobius"/>
    </source>
</evidence>
<dbReference type="InterPro" id="IPR036259">
    <property type="entry name" value="MFS_trans_sf"/>
</dbReference>
<comment type="subcellular location">
    <subcellularLocation>
        <location evidence="1">Membrane</location>
        <topology evidence="1">Multi-pass membrane protein</topology>
    </subcellularLocation>
</comment>
<evidence type="ECO:0000313" key="8">
    <source>
        <dbReference type="Proteomes" id="UP001642540"/>
    </source>
</evidence>
<dbReference type="Pfam" id="PF00083">
    <property type="entry name" value="Sugar_tr"/>
    <property type="match status" value="1"/>
</dbReference>
<feature type="transmembrane region" description="Helical" evidence="5">
    <location>
        <begin position="29"/>
        <end position="49"/>
    </location>
</feature>
<name>A0ABP1QZN7_9HEXA</name>
<organism evidence="7 8">
    <name type="scientific">Orchesella dallaii</name>
    <dbReference type="NCBI Taxonomy" id="48710"/>
    <lineage>
        <taxon>Eukaryota</taxon>
        <taxon>Metazoa</taxon>
        <taxon>Ecdysozoa</taxon>
        <taxon>Arthropoda</taxon>
        <taxon>Hexapoda</taxon>
        <taxon>Collembola</taxon>
        <taxon>Entomobryomorpha</taxon>
        <taxon>Entomobryoidea</taxon>
        <taxon>Orchesellidae</taxon>
        <taxon>Orchesellinae</taxon>
        <taxon>Orchesella</taxon>
    </lineage>
</organism>
<dbReference type="InterPro" id="IPR005829">
    <property type="entry name" value="Sugar_transporter_CS"/>
</dbReference>
<dbReference type="InterPro" id="IPR020846">
    <property type="entry name" value="MFS_dom"/>
</dbReference>
<comment type="caution">
    <text evidence="7">The sequence shown here is derived from an EMBL/GenBank/DDBJ whole genome shotgun (WGS) entry which is preliminary data.</text>
</comment>
<dbReference type="Proteomes" id="UP001642540">
    <property type="component" value="Unassembled WGS sequence"/>
</dbReference>
<gene>
    <name evidence="7" type="ORF">ODALV1_LOCUS15502</name>
</gene>
<feature type="transmembrane region" description="Helical" evidence="5">
    <location>
        <begin position="346"/>
        <end position="367"/>
    </location>
</feature>
<feature type="transmembrane region" description="Helical" evidence="5">
    <location>
        <begin position="188"/>
        <end position="206"/>
    </location>
</feature>
<evidence type="ECO:0000256" key="2">
    <source>
        <dbReference type="ARBA" id="ARBA00022692"/>
    </source>
</evidence>
<feature type="transmembrane region" description="Helical" evidence="5">
    <location>
        <begin position="160"/>
        <end position="182"/>
    </location>
</feature>
<dbReference type="EMBL" id="CAXLJM020000048">
    <property type="protein sequence ID" value="CAL8112136.1"/>
    <property type="molecule type" value="Genomic_DNA"/>
</dbReference>
<dbReference type="PANTHER" id="PTHR24064">
    <property type="entry name" value="SOLUTE CARRIER FAMILY 22 MEMBER"/>
    <property type="match status" value="1"/>
</dbReference>
<reference evidence="7 8" key="1">
    <citation type="submission" date="2024-08" db="EMBL/GenBank/DDBJ databases">
        <authorList>
            <person name="Cucini C."/>
            <person name="Frati F."/>
        </authorList>
    </citation>
    <scope>NUCLEOTIDE SEQUENCE [LARGE SCALE GENOMIC DNA]</scope>
</reference>
<proteinExistence type="predicted"/>
<evidence type="ECO:0000256" key="1">
    <source>
        <dbReference type="ARBA" id="ARBA00004141"/>
    </source>
</evidence>
<evidence type="ECO:0000313" key="7">
    <source>
        <dbReference type="EMBL" id="CAL8112136.1"/>
    </source>
</evidence>
<feature type="transmembrane region" description="Helical" evidence="5">
    <location>
        <begin position="461"/>
        <end position="486"/>
    </location>
</feature>
<sequence>MHSQDDLNYLAGQIGEFGKYQLFQHVLHCLVWLLAGVNVFSFVFVFPVIEHRCYVSEIDDEWSPNSELSTYIPTLEEEKLSSCEKYRNPGTNNSTISCGEHGYMYIYNSSYYGSSRITELDMVCEREWMRTLLQSIFLFGALVGAAGGGALADKFGRKPVLFYSGVLSFFWGFGSTFLDNFYLCTFCMMMYGVFGAGAGSVPAVTLSMELVGPSIRSYCGAAITFAFACGGVIVVGLAYFISWNASLLQLIYVTLSLSLFGNWWLVDESICWLWEQRRYEEAIQLLEKAAKINGIKLSFPEGFDQHSTVKSTQTEVQPQSQAKQQPANKASILDVFRTPEIRKRTLVMMCSWFAAAVLFFGLSFNSVNMFGNPYVVFLIVCVAEFPAHPISIFLMPKFGYKLMLVGNLLFSGTACVILAFLPSDIVSTTLAMVAKLSATMIYNIVNAYTSELFPTVIRNTTLGLCIMGARFGGCVIPLINMLTVFSGKLPEFIFGGTAIITSVAVLFFLPETMNKPIPQTIEDVENQRKQARKNDEVENGGISNVGYVHEG</sequence>
<evidence type="ECO:0000259" key="6">
    <source>
        <dbReference type="PROSITE" id="PS50850"/>
    </source>
</evidence>
<dbReference type="InterPro" id="IPR005828">
    <property type="entry name" value="MFS_sugar_transport-like"/>
</dbReference>
<feature type="domain" description="Major facilitator superfamily (MFS) profile" evidence="6">
    <location>
        <begin position="31"/>
        <end position="513"/>
    </location>
</feature>
<dbReference type="PROSITE" id="PS00216">
    <property type="entry name" value="SUGAR_TRANSPORT_1"/>
    <property type="match status" value="1"/>
</dbReference>
<dbReference type="PROSITE" id="PS50850">
    <property type="entry name" value="MFS"/>
    <property type="match status" value="1"/>
</dbReference>
<feature type="transmembrane region" description="Helical" evidence="5">
    <location>
        <begin position="373"/>
        <end position="395"/>
    </location>
</feature>